<accession>A0AAV2DWF4</accession>
<dbReference type="EC" id="1.14.11.15" evidence="9"/>
<dbReference type="Pfam" id="PF14226">
    <property type="entry name" value="DIOX_N"/>
    <property type="match status" value="1"/>
</dbReference>
<evidence type="ECO:0000256" key="2">
    <source>
        <dbReference type="ARBA" id="ARBA00004972"/>
    </source>
</evidence>
<keyword evidence="4" id="KW-0223">Dioxygenase</keyword>
<comment type="pathway">
    <text evidence="2">Hormone biosynthesis.</text>
</comment>
<feature type="domain" description="Fe2OG dioxygenase" evidence="12">
    <location>
        <begin position="221"/>
        <end position="322"/>
    </location>
</feature>
<keyword evidence="6 10" id="KW-0408">Iron</keyword>
<evidence type="ECO:0000256" key="4">
    <source>
        <dbReference type="ARBA" id="ARBA00022964"/>
    </source>
</evidence>
<evidence type="ECO:0000256" key="3">
    <source>
        <dbReference type="ARBA" id="ARBA00022723"/>
    </source>
</evidence>
<dbReference type="InterPro" id="IPR050231">
    <property type="entry name" value="Iron_ascorbate_oxido_reductase"/>
</dbReference>
<protein>
    <recommendedName>
        <fullName evidence="9">gibberellin 3beta-dioxygenase</fullName>
        <ecNumber evidence="9">1.14.11.15</ecNumber>
    </recommendedName>
</protein>
<dbReference type="InterPro" id="IPR026992">
    <property type="entry name" value="DIOX_N"/>
</dbReference>
<comment type="similarity">
    <text evidence="8">Belongs to the iron/ascorbate-dependent oxidoreductase family. GA3OX subfamily.</text>
</comment>
<dbReference type="InterPro" id="IPR027443">
    <property type="entry name" value="IPNS-like_sf"/>
</dbReference>
<dbReference type="PRINTS" id="PR00682">
    <property type="entry name" value="IPNSYNTHASE"/>
</dbReference>
<evidence type="ECO:0000256" key="5">
    <source>
        <dbReference type="ARBA" id="ARBA00023002"/>
    </source>
</evidence>
<keyword evidence="5 10" id="KW-0560">Oxidoreductase</keyword>
<evidence type="ECO:0000259" key="12">
    <source>
        <dbReference type="PROSITE" id="PS51471"/>
    </source>
</evidence>
<evidence type="ECO:0000256" key="8">
    <source>
        <dbReference type="ARBA" id="ARBA00061560"/>
    </source>
</evidence>
<evidence type="ECO:0000256" key="6">
    <source>
        <dbReference type="ARBA" id="ARBA00023004"/>
    </source>
</evidence>
<evidence type="ECO:0000256" key="9">
    <source>
        <dbReference type="ARBA" id="ARBA00066695"/>
    </source>
</evidence>
<comment type="pathway">
    <text evidence="7">Plant hormone biosynthesis; gibberellin biosynthesis.</text>
</comment>
<dbReference type="InterPro" id="IPR044861">
    <property type="entry name" value="IPNS-like_FE2OG_OXY"/>
</dbReference>
<organism evidence="13 14">
    <name type="scientific">Linum trigynum</name>
    <dbReference type="NCBI Taxonomy" id="586398"/>
    <lineage>
        <taxon>Eukaryota</taxon>
        <taxon>Viridiplantae</taxon>
        <taxon>Streptophyta</taxon>
        <taxon>Embryophyta</taxon>
        <taxon>Tracheophyta</taxon>
        <taxon>Spermatophyta</taxon>
        <taxon>Magnoliopsida</taxon>
        <taxon>eudicotyledons</taxon>
        <taxon>Gunneridae</taxon>
        <taxon>Pentapetalae</taxon>
        <taxon>rosids</taxon>
        <taxon>fabids</taxon>
        <taxon>Malpighiales</taxon>
        <taxon>Linaceae</taxon>
        <taxon>Linum</taxon>
    </lineage>
</organism>
<evidence type="ECO:0000256" key="1">
    <source>
        <dbReference type="ARBA" id="ARBA00001961"/>
    </source>
</evidence>
<dbReference type="Proteomes" id="UP001497516">
    <property type="component" value="Chromosome 3"/>
</dbReference>
<comment type="cofactor">
    <cofactor evidence="1">
        <name>L-ascorbate</name>
        <dbReference type="ChEBI" id="CHEBI:38290"/>
    </cofactor>
</comment>
<dbReference type="InterPro" id="IPR005123">
    <property type="entry name" value="Oxoglu/Fe-dep_dioxygenase_dom"/>
</dbReference>
<dbReference type="SUPFAM" id="SSF51197">
    <property type="entry name" value="Clavaminate synthase-like"/>
    <property type="match status" value="1"/>
</dbReference>
<dbReference type="GO" id="GO:0046872">
    <property type="term" value="F:metal ion binding"/>
    <property type="evidence" value="ECO:0007669"/>
    <property type="project" value="UniProtKB-KW"/>
</dbReference>
<dbReference type="EMBL" id="OZ034816">
    <property type="protein sequence ID" value="CAL1377852.1"/>
    <property type="molecule type" value="Genomic_DNA"/>
</dbReference>
<name>A0AAV2DWF4_9ROSI</name>
<gene>
    <name evidence="13" type="ORF">LTRI10_LOCUS19474</name>
</gene>
<reference evidence="13 14" key="1">
    <citation type="submission" date="2024-04" db="EMBL/GenBank/DDBJ databases">
        <authorList>
            <person name="Fracassetti M."/>
        </authorList>
    </citation>
    <scope>NUCLEOTIDE SEQUENCE [LARGE SCALE GENOMIC DNA]</scope>
</reference>
<dbReference type="Pfam" id="PF03171">
    <property type="entry name" value="2OG-FeII_Oxy"/>
    <property type="match status" value="1"/>
</dbReference>
<evidence type="ECO:0000313" key="13">
    <source>
        <dbReference type="EMBL" id="CAL1377852.1"/>
    </source>
</evidence>
<feature type="compositionally biased region" description="Low complexity" evidence="11">
    <location>
        <begin position="198"/>
        <end position="207"/>
    </location>
</feature>
<dbReference type="GO" id="GO:0016707">
    <property type="term" value="F:gibberellin 3-beta-dioxygenase activity"/>
    <property type="evidence" value="ECO:0007669"/>
    <property type="project" value="UniProtKB-EC"/>
</dbReference>
<dbReference type="PROSITE" id="PS51471">
    <property type="entry name" value="FE2OG_OXY"/>
    <property type="match status" value="1"/>
</dbReference>
<keyword evidence="14" id="KW-1185">Reference proteome</keyword>
<dbReference type="GO" id="GO:0009686">
    <property type="term" value="P:gibberellin biosynthetic process"/>
    <property type="evidence" value="ECO:0007669"/>
    <property type="project" value="UniProtKB-ARBA"/>
</dbReference>
<dbReference type="Gene3D" id="2.60.120.330">
    <property type="entry name" value="B-lactam Antibiotic, Isopenicillin N Synthase, Chain"/>
    <property type="match status" value="1"/>
</dbReference>
<dbReference type="PANTHER" id="PTHR47990">
    <property type="entry name" value="2-OXOGLUTARATE (2OG) AND FE(II)-DEPENDENT OXYGENASE SUPERFAMILY PROTEIN-RELATED"/>
    <property type="match status" value="1"/>
</dbReference>
<feature type="region of interest" description="Disordered" evidence="11">
    <location>
        <begin position="197"/>
        <end position="216"/>
    </location>
</feature>
<evidence type="ECO:0000256" key="11">
    <source>
        <dbReference type="SAM" id="MobiDB-lite"/>
    </source>
</evidence>
<keyword evidence="3 10" id="KW-0479">Metal-binding</keyword>
<evidence type="ECO:0000313" key="14">
    <source>
        <dbReference type="Proteomes" id="UP001497516"/>
    </source>
</evidence>
<evidence type="ECO:0000256" key="10">
    <source>
        <dbReference type="RuleBase" id="RU003682"/>
    </source>
</evidence>
<proteinExistence type="inferred from homology"/>
<dbReference type="AlphaFoldDB" id="A0AAV2DWF4"/>
<dbReference type="FunFam" id="2.60.120.330:FF:000013">
    <property type="entry name" value="Gibberellin 3-beta-dioxygenase 1"/>
    <property type="match status" value="1"/>
</dbReference>
<sequence length="393" mass="43340">MPSRLADAFRAHPVHLQPKHLHDFTSLKELPDSYKWASDEDQYRAQPDPAHHEPVPVVDLSDPNALEEIGHACRRWGVFQVVNHGVPTTVLDRMENVAKGFFSLPAHQKLKAARSPDGISGYGLARISSFFPKLMWSEGFTMVGSPLEHFQRVWPHDYTQFCDAVEEYDKQMQKLAQTLMWLMLGSLGITKEDLNWANNSNSTTTTTPRGGPKKEVAAGSSSAAIQLNHYPACPDPDRAMGLAPHTDSTLLTILHQSNTSGLQVLRDDGARWVTVPPIRGGLVVHIGDLLHILSNGLCPSVVHRAVVNRDRNRISIAYLHGPPSNVRISPVQKLVGPSQPPLYRAVTWNEYLGTKAKHFNKALSSVRLCAAAPINGLVDAKDQKNNNNAVKVG</sequence>
<evidence type="ECO:0000256" key="7">
    <source>
        <dbReference type="ARBA" id="ARBA00037909"/>
    </source>
</evidence>